<reference evidence="7" key="1">
    <citation type="submission" date="2021-01" db="EMBL/GenBank/DDBJ databases">
        <title>Metabolic potential, ecology and presence of endohyphal bacteria is reflected in genomic diversity of Mucoromycotina.</title>
        <authorList>
            <person name="Muszewska A."/>
            <person name="Okrasinska A."/>
            <person name="Steczkiewicz K."/>
            <person name="Drgas O."/>
            <person name="Orlowska M."/>
            <person name="Perlinska-Lenart U."/>
            <person name="Aleksandrzak-Piekarczyk T."/>
            <person name="Szatraj K."/>
            <person name="Zielenkiewicz U."/>
            <person name="Pilsyk S."/>
            <person name="Malc E."/>
            <person name="Mieczkowski P."/>
            <person name="Kruszewska J.S."/>
            <person name="Biernat P."/>
            <person name="Pawlowska J."/>
        </authorList>
    </citation>
    <scope>NUCLEOTIDE SEQUENCE</scope>
    <source>
        <strain evidence="7">WA0000018081</strain>
    </source>
</reference>
<comment type="caution">
    <text evidence="7">The sequence shown here is derived from an EMBL/GenBank/DDBJ whole genome shotgun (WGS) entry which is preliminary data.</text>
</comment>
<name>A0A8H7SRZ3_9FUNG</name>
<dbReference type="PANTHER" id="PTHR17920:SF23">
    <property type="entry name" value="DUF726-DOMAIN-CONTAINING PROTEIN"/>
    <property type="match status" value="1"/>
</dbReference>
<keyword evidence="4 6" id="KW-1133">Transmembrane helix</keyword>
<dbReference type="Proteomes" id="UP000613177">
    <property type="component" value="Unassembled WGS sequence"/>
</dbReference>
<accession>A0A8H7SRZ3</accession>
<dbReference type="SUPFAM" id="SSF53474">
    <property type="entry name" value="alpha/beta-Hydrolases"/>
    <property type="match status" value="1"/>
</dbReference>
<feature type="transmembrane region" description="Helical" evidence="6">
    <location>
        <begin position="177"/>
        <end position="202"/>
    </location>
</feature>
<comment type="subcellular location">
    <subcellularLocation>
        <location evidence="1">Membrane</location>
        <topology evidence="1">Multi-pass membrane protein</topology>
    </subcellularLocation>
</comment>
<dbReference type="AlphaFoldDB" id="A0A8H7SRZ3"/>
<keyword evidence="3 6" id="KW-0812">Transmembrane</keyword>
<proteinExistence type="inferred from homology"/>
<evidence type="ECO:0000256" key="2">
    <source>
        <dbReference type="ARBA" id="ARBA00009824"/>
    </source>
</evidence>
<dbReference type="InterPro" id="IPR007941">
    <property type="entry name" value="DUF726"/>
</dbReference>
<evidence type="ECO:0000313" key="8">
    <source>
        <dbReference type="Proteomes" id="UP000613177"/>
    </source>
</evidence>
<dbReference type="InterPro" id="IPR029058">
    <property type="entry name" value="AB_hydrolase_fold"/>
</dbReference>
<comment type="similarity">
    <text evidence="2">Belongs to the TMCO4 family.</text>
</comment>
<evidence type="ECO:0000256" key="3">
    <source>
        <dbReference type="ARBA" id="ARBA00022692"/>
    </source>
</evidence>
<dbReference type="Pfam" id="PF05277">
    <property type="entry name" value="DUF726"/>
    <property type="match status" value="1"/>
</dbReference>
<evidence type="ECO:0000256" key="4">
    <source>
        <dbReference type="ARBA" id="ARBA00022989"/>
    </source>
</evidence>
<keyword evidence="8" id="KW-1185">Reference proteome</keyword>
<dbReference type="EMBL" id="JAEPRE010000037">
    <property type="protein sequence ID" value="KAG2235195.1"/>
    <property type="molecule type" value="Genomic_DNA"/>
</dbReference>
<gene>
    <name evidence="7" type="ORF">INT48_003539</name>
</gene>
<evidence type="ECO:0000256" key="5">
    <source>
        <dbReference type="ARBA" id="ARBA00023136"/>
    </source>
</evidence>
<evidence type="ECO:0008006" key="9">
    <source>
        <dbReference type="Google" id="ProtNLM"/>
    </source>
</evidence>
<dbReference type="Gene3D" id="3.40.50.1820">
    <property type="entry name" value="alpha/beta hydrolase"/>
    <property type="match status" value="1"/>
</dbReference>
<protein>
    <recommendedName>
        <fullName evidence="9">DUF726-domain-containing protein</fullName>
    </recommendedName>
</protein>
<dbReference type="PANTHER" id="PTHR17920">
    <property type="entry name" value="TRANSMEMBRANE AND COILED-COIL DOMAIN-CONTAINING PROTEIN 4 TMCO4"/>
    <property type="match status" value="1"/>
</dbReference>
<evidence type="ECO:0000256" key="6">
    <source>
        <dbReference type="SAM" id="Phobius"/>
    </source>
</evidence>
<evidence type="ECO:0000313" key="7">
    <source>
        <dbReference type="EMBL" id="KAG2235195.1"/>
    </source>
</evidence>
<sequence length="512" mass="56914">MSTDKPLIKLSIEEWTHEQRLAVARISAQALTQTAPILGETWSIDWWDAILKYLKVAQSQLESRVQSSQDAVTILSTSTRDIRIEVLVDLLALALQICDKKTMIYDSRSRKFLLQLERSLKLYRGDLTSVEKSVSQQMYYALLESQEKNESSVEQNMDLSAKKAMQDASKKKQAFKWLATGAGIIGGGALIALTGGLAAPLLAPLLVGVTGATFFATAGGVALVTSLFGLTGGGLAGWKMHRRMKGIEQFEFKQILNDPDLPPVPALHCTICISGFLLEDKAETKTPWEHAFERIRSTTDIYCLEYETESLLGLGYAFRKFIRDSAINYAGMEVAKATVLHAFFAAVALPVTILKVADVIDNPWQLVVDRSRKAGVVLADILEERVQGNRPCNLVAYSCGCLVIWHCLQELKERGRYGLVDNVVMMGAPISTEESLEWRNATHVVSGRFVNCYTPNDWVLAYVYRLHSLATNVAGLEPVKDVPRIENIELDLEGHTKYPSTIKEIMDQIKLE</sequence>
<evidence type="ECO:0000256" key="1">
    <source>
        <dbReference type="ARBA" id="ARBA00004141"/>
    </source>
</evidence>
<dbReference type="GO" id="GO:0016020">
    <property type="term" value="C:membrane"/>
    <property type="evidence" value="ECO:0007669"/>
    <property type="project" value="UniProtKB-SubCell"/>
</dbReference>
<organism evidence="7 8">
    <name type="scientific">Thamnidium elegans</name>
    <dbReference type="NCBI Taxonomy" id="101142"/>
    <lineage>
        <taxon>Eukaryota</taxon>
        <taxon>Fungi</taxon>
        <taxon>Fungi incertae sedis</taxon>
        <taxon>Mucoromycota</taxon>
        <taxon>Mucoromycotina</taxon>
        <taxon>Mucoromycetes</taxon>
        <taxon>Mucorales</taxon>
        <taxon>Mucorineae</taxon>
        <taxon>Mucoraceae</taxon>
        <taxon>Thamnidium</taxon>
    </lineage>
</organism>
<feature type="transmembrane region" description="Helical" evidence="6">
    <location>
        <begin position="214"/>
        <end position="238"/>
    </location>
</feature>
<keyword evidence="5 6" id="KW-0472">Membrane</keyword>